<keyword evidence="1" id="KW-0812">Transmembrane</keyword>
<reference evidence="3" key="1">
    <citation type="submission" date="2017-09" db="EMBL/GenBank/DDBJ databases">
        <authorList>
            <person name="Varghese N."/>
            <person name="Submissions S."/>
        </authorList>
    </citation>
    <scope>NUCLEOTIDE SEQUENCE [LARGE SCALE GENOMIC DNA]</scope>
    <source>
        <strain evidence="3">DSM 15103</strain>
    </source>
</reference>
<keyword evidence="1" id="KW-1133">Transmembrane helix</keyword>
<proteinExistence type="predicted"/>
<gene>
    <name evidence="2" type="ORF">SAMN06265182_1528</name>
</gene>
<keyword evidence="3" id="KW-1185">Reference proteome</keyword>
<evidence type="ECO:0000256" key="1">
    <source>
        <dbReference type="SAM" id="Phobius"/>
    </source>
</evidence>
<name>A0A285NJ21_9AQUI</name>
<feature type="transmembrane region" description="Helical" evidence="1">
    <location>
        <begin position="6"/>
        <end position="24"/>
    </location>
</feature>
<dbReference type="RefSeq" id="WP_281253960.1">
    <property type="nucleotide sequence ID" value="NZ_OBEI01000007.1"/>
</dbReference>
<dbReference type="AlphaFoldDB" id="A0A285NJ21"/>
<accession>A0A285NJ21</accession>
<keyword evidence="1" id="KW-0472">Membrane</keyword>
<dbReference type="EMBL" id="OBEI01000007">
    <property type="protein sequence ID" value="SNZ09445.1"/>
    <property type="molecule type" value="Genomic_DNA"/>
</dbReference>
<evidence type="ECO:0000313" key="2">
    <source>
        <dbReference type="EMBL" id="SNZ09445.1"/>
    </source>
</evidence>
<organism evidence="2 3">
    <name type="scientific">Persephonella hydrogeniphila</name>
    <dbReference type="NCBI Taxonomy" id="198703"/>
    <lineage>
        <taxon>Bacteria</taxon>
        <taxon>Pseudomonadati</taxon>
        <taxon>Aquificota</taxon>
        <taxon>Aquificia</taxon>
        <taxon>Aquificales</taxon>
        <taxon>Hydrogenothermaceae</taxon>
        <taxon>Persephonella</taxon>
    </lineage>
</organism>
<sequence length="40" mass="4931">MKWLIVLMFLIYVGTMVFLIYMRLRPALKKRKEQENRGDE</sequence>
<protein>
    <submittedName>
        <fullName evidence="2">Uncharacterized protein</fullName>
    </submittedName>
</protein>
<evidence type="ECO:0000313" key="3">
    <source>
        <dbReference type="Proteomes" id="UP000219036"/>
    </source>
</evidence>
<dbReference type="Proteomes" id="UP000219036">
    <property type="component" value="Unassembled WGS sequence"/>
</dbReference>